<accession>A0A2A6Z7Z9</accession>
<proteinExistence type="predicted"/>
<protein>
    <submittedName>
        <fullName evidence="1">Uncharacterized protein</fullName>
    </submittedName>
</protein>
<dbReference type="Proteomes" id="UP000220752">
    <property type="component" value="Unassembled WGS sequence"/>
</dbReference>
<comment type="caution">
    <text evidence="1">The sequence shown here is derived from an EMBL/GenBank/DDBJ whole genome shotgun (WGS) entry which is preliminary data.</text>
</comment>
<gene>
    <name evidence="1" type="ORF">CGS46_13380</name>
</gene>
<name>A0A2A6Z7Z9_9FIRM</name>
<evidence type="ECO:0000313" key="2">
    <source>
        <dbReference type="Proteomes" id="UP000220752"/>
    </source>
</evidence>
<dbReference type="AlphaFoldDB" id="A0A2A6Z7Z9"/>
<reference evidence="1 2" key="1">
    <citation type="journal article" date="2017" name="Front. Microbiol.">
        <title>New Insights into the Diversity of the Genus Faecalibacterium.</title>
        <authorList>
            <person name="Benevides L."/>
            <person name="Burman S."/>
            <person name="Martin R."/>
            <person name="Robert V."/>
            <person name="Thomas M."/>
            <person name="Miquel S."/>
            <person name="Chain F."/>
            <person name="Sokol H."/>
            <person name="Bermudez-Humaran L.G."/>
            <person name="Morrison M."/>
            <person name="Langella P."/>
            <person name="Azevedo V.A."/>
            <person name="Chatel J.M."/>
            <person name="Soares S."/>
        </authorList>
    </citation>
    <scope>NUCLEOTIDE SEQUENCE [LARGE SCALE GENOMIC DNA]</scope>
    <source>
        <strain evidence="2">CNCM I-4540</strain>
    </source>
</reference>
<sequence length="59" mass="6584">MKTYIATYYRHNPQLSSGGYQTTRKIEAVSITSARKKAREITEGCVYGSLELLGVEKEG</sequence>
<organism evidence="1 2">
    <name type="scientific">Faecalibacterium langellae</name>
    <dbReference type="NCBI Taxonomy" id="3435293"/>
    <lineage>
        <taxon>Bacteria</taxon>
        <taxon>Bacillati</taxon>
        <taxon>Bacillota</taxon>
        <taxon>Clostridia</taxon>
        <taxon>Eubacteriales</taxon>
        <taxon>Oscillospiraceae</taxon>
        <taxon>Faecalibacterium</taxon>
    </lineage>
</organism>
<evidence type="ECO:0000313" key="1">
    <source>
        <dbReference type="EMBL" id="PDX57506.1"/>
    </source>
</evidence>
<dbReference type="EMBL" id="NMTQ01000037">
    <property type="protein sequence ID" value="PDX57506.1"/>
    <property type="molecule type" value="Genomic_DNA"/>
</dbReference>
<keyword evidence="2" id="KW-1185">Reference proteome</keyword>